<organism evidence="1 2">
    <name type="scientific">Mycena albidolilacea</name>
    <dbReference type="NCBI Taxonomy" id="1033008"/>
    <lineage>
        <taxon>Eukaryota</taxon>
        <taxon>Fungi</taxon>
        <taxon>Dikarya</taxon>
        <taxon>Basidiomycota</taxon>
        <taxon>Agaricomycotina</taxon>
        <taxon>Agaricomycetes</taxon>
        <taxon>Agaricomycetidae</taxon>
        <taxon>Agaricales</taxon>
        <taxon>Marasmiineae</taxon>
        <taxon>Mycenaceae</taxon>
        <taxon>Mycena</taxon>
    </lineage>
</organism>
<evidence type="ECO:0000313" key="1">
    <source>
        <dbReference type="EMBL" id="KAJ7311741.1"/>
    </source>
</evidence>
<name>A0AAD6Z8Z3_9AGAR</name>
<reference evidence="1" key="1">
    <citation type="submission" date="2023-03" db="EMBL/GenBank/DDBJ databases">
        <title>Massive genome expansion in bonnet fungi (Mycena s.s.) driven by repeated elements and novel gene families across ecological guilds.</title>
        <authorList>
            <consortium name="Lawrence Berkeley National Laboratory"/>
            <person name="Harder C.B."/>
            <person name="Miyauchi S."/>
            <person name="Viragh M."/>
            <person name="Kuo A."/>
            <person name="Thoen E."/>
            <person name="Andreopoulos B."/>
            <person name="Lu D."/>
            <person name="Skrede I."/>
            <person name="Drula E."/>
            <person name="Henrissat B."/>
            <person name="Morin E."/>
            <person name="Kohler A."/>
            <person name="Barry K."/>
            <person name="LaButti K."/>
            <person name="Morin E."/>
            <person name="Salamov A."/>
            <person name="Lipzen A."/>
            <person name="Mereny Z."/>
            <person name="Hegedus B."/>
            <person name="Baldrian P."/>
            <person name="Stursova M."/>
            <person name="Weitz H."/>
            <person name="Taylor A."/>
            <person name="Grigoriev I.V."/>
            <person name="Nagy L.G."/>
            <person name="Martin F."/>
            <person name="Kauserud H."/>
        </authorList>
    </citation>
    <scope>NUCLEOTIDE SEQUENCE</scope>
    <source>
        <strain evidence="1">CBHHK002</strain>
    </source>
</reference>
<dbReference type="Proteomes" id="UP001218218">
    <property type="component" value="Unassembled WGS sequence"/>
</dbReference>
<protein>
    <submittedName>
        <fullName evidence="1">Uncharacterized protein</fullName>
    </submittedName>
</protein>
<comment type="caution">
    <text evidence="1">The sequence shown here is derived from an EMBL/GenBank/DDBJ whole genome shotgun (WGS) entry which is preliminary data.</text>
</comment>
<gene>
    <name evidence="1" type="ORF">DFH08DRAFT_897523</name>
</gene>
<proteinExistence type="predicted"/>
<dbReference type="AlphaFoldDB" id="A0AAD6Z8Z3"/>
<evidence type="ECO:0000313" key="2">
    <source>
        <dbReference type="Proteomes" id="UP001218218"/>
    </source>
</evidence>
<keyword evidence="2" id="KW-1185">Reference proteome</keyword>
<accession>A0AAD6Z8Z3</accession>
<sequence length="215" mass="23506">MDGSIGFLDAFRYCLPRYGFLCASNVLSPGETVIILIRLDVSDFVIGDFRDLPHILPTGGLQTVWDEISCECVPGGERKILNGFPGVLVQVFAGFEPASDLLFAYSIVSCECPDRCGRVAIAGPAGQHDTNGLAWLGARAHDVDNRTPWGRVGVLVVDVDHRAGGFLSSIFTFEDILCNVLDRIGWRKKVGVDGRQVRVVRIQSELGRDRRVGCI</sequence>
<dbReference type="EMBL" id="JARIHO010000074">
    <property type="protein sequence ID" value="KAJ7311741.1"/>
    <property type="molecule type" value="Genomic_DNA"/>
</dbReference>